<dbReference type="Proteomes" id="UP000476411">
    <property type="component" value="Chromosome"/>
</dbReference>
<feature type="coiled-coil region" evidence="1">
    <location>
        <begin position="161"/>
        <end position="188"/>
    </location>
</feature>
<dbReference type="PANTHER" id="PTHR37461">
    <property type="entry name" value="ANTI-SIGMA-K FACTOR RSKA"/>
    <property type="match status" value="1"/>
</dbReference>
<organism evidence="3 4">
    <name type="scientific">Chitinophaga agri</name>
    <dbReference type="NCBI Taxonomy" id="2703787"/>
    <lineage>
        <taxon>Bacteria</taxon>
        <taxon>Pseudomonadati</taxon>
        <taxon>Bacteroidota</taxon>
        <taxon>Chitinophagia</taxon>
        <taxon>Chitinophagales</taxon>
        <taxon>Chitinophagaceae</taxon>
        <taxon>Chitinophaga</taxon>
    </lineage>
</organism>
<dbReference type="EMBL" id="CP048113">
    <property type="protein sequence ID" value="QHS62708.1"/>
    <property type="molecule type" value="Genomic_DNA"/>
</dbReference>
<dbReference type="KEGG" id="chih:GWR21_24945"/>
<name>A0A6B9ZJZ8_9BACT</name>
<evidence type="ECO:0000259" key="2">
    <source>
        <dbReference type="Pfam" id="PF10099"/>
    </source>
</evidence>
<dbReference type="InterPro" id="IPR018764">
    <property type="entry name" value="RskA_C"/>
</dbReference>
<dbReference type="Pfam" id="PF10099">
    <property type="entry name" value="RskA_C"/>
    <property type="match status" value="1"/>
</dbReference>
<feature type="domain" description="Anti-sigma K factor RskA C-terminal" evidence="2">
    <location>
        <begin position="134"/>
        <end position="291"/>
    </location>
</feature>
<dbReference type="RefSeq" id="WP_162334377.1">
    <property type="nucleotide sequence ID" value="NZ_CP048113.1"/>
</dbReference>
<sequence length="303" mass="33028">MDVQRYISSGIIENHIAGLLSEPESREVVSAMQQYPEVGAAADAVQQDMEYYIQLWAHKPPAGIKRQLMERLRTADVTEAPAATAAPETVKEKTVKEKAVGQKAVKEKETYDNPFPEDIKEGASPLRIWQYSTAAAVLLLLGSVTMNVLSYGDSVGARQENASLQSEQAALTTEKDALKEQLESVHKEMAIMKDPSFKWTRMPAVGKHTGIVATVGWNPQSKETFILAQALPEPPADKQYQLWAIVNGKPIDAGVFELGDKAHSIQKVKPVDNAQVFAVTLEKKGGSPSPTLDQMFVAGKVSG</sequence>
<protein>
    <submittedName>
        <fullName evidence="3">Anti-sigma factor</fullName>
    </submittedName>
</protein>
<reference evidence="3 4" key="1">
    <citation type="submission" date="2020-01" db="EMBL/GenBank/DDBJ databases">
        <title>Complete genome sequence of Chitinophaga sp. H33E-04 isolated from quinoa roots.</title>
        <authorList>
            <person name="Weon H.-Y."/>
            <person name="Lee S.A."/>
        </authorList>
    </citation>
    <scope>NUCLEOTIDE SEQUENCE [LARGE SCALE GENOMIC DNA]</scope>
    <source>
        <strain evidence="3 4">H33E-04</strain>
    </source>
</reference>
<evidence type="ECO:0000313" key="3">
    <source>
        <dbReference type="EMBL" id="QHS62708.1"/>
    </source>
</evidence>
<dbReference type="GO" id="GO:0016989">
    <property type="term" value="F:sigma factor antagonist activity"/>
    <property type="evidence" value="ECO:0007669"/>
    <property type="project" value="TreeGrafter"/>
</dbReference>
<keyword evidence="4" id="KW-1185">Reference proteome</keyword>
<dbReference type="GO" id="GO:0005886">
    <property type="term" value="C:plasma membrane"/>
    <property type="evidence" value="ECO:0007669"/>
    <property type="project" value="InterPro"/>
</dbReference>
<dbReference type="InterPro" id="IPR051474">
    <property type="entry name" value="Anti-sigma-K/W_factor"/>
</dbReference>
<dbReference type="PANTHER" id="PTHR37461:SF1">
    <property type="entry name" value="ANTI-SIGMA-K FACTOR RSKA"/>
    <property type="match status" value="1"/>
</dbReference>
<dbReference type="GO" id="GO:0006417">
    <property type="term" value="P:regulation of translation"/>
    <property type="evidence" value="ECO:0007669"/>
    <property type="project" value="TreeGrafter"/>
</dbReference>
<evidence type="ECO:0000256" key="1">
    <source>
        <dbReference type="SAM" id="Coils"/>
    </source>
</evidence>
<accession>A0A6B9ZJZ8</accession>
<keyword evidence="1" id="KW-0175">Coiled coil</keyword>
<proteinExistence type="predicted"/>
<dbReference type="AlphaFoldDB" id="A0A6B9ZJZ8"/>
<gene>
    <name evidence="3" type="ORF">GWR21_24945</name>
</gene>
<evidence type="ECO:0000313" key="4">
    <source>
        <dbReference type="Proteomes" id="UP000476411"/>
    </source>
</evidence>